<name>T1GIU7_MEGSC</name>
<dbReference type="EMBL" id="CAQQ02164878">
    <property type="status" value="NOT_ANNOTATED_CDS"/>
    <property type="molecule type" value="Genomic_DNA"/>
</dbReference>
<evidence type="ECO:0000313" key="1">
    <source>
        <dbReference type="EnsemblMetazoa" id="MESCA003382-PA"/>
    </source>
</evidence>
<sequence>MEEACIPQQQRYTPNKLCSSKKYSEDQHILFTPQEPLMSTLYVRPFRGANTDFDQNAYVVQSA</sequence>
<dbReference type="EMBL" id="CAQQ02164877">
    <property type="status" value="NOT_ANNOTATED_CDS"/>
    <property type="molecule type" value="Genomic_DNA"/>
</dbReference>
<proteinExistence type="predicted"/>
<dbReference type="AlphaFoldDB" id="T1GIU7"/>
<dbReference type="EnsemblMetazoa" id="MESCA003382-RA">
    <property type="protein sequence ID" value="MESCA003382-PA"/>
    <property type="gene ID" value="MESCA003382"/>
</dbReference>
<accession>T1GIU7</accession>
<protein>
    <submittedName>
        <fullName evidence="1">Uncharacterized protein</fullName>
    </submittedName>
</protein>
<dbReference type="HOGENOM" id="CLU_2888343_0_0_1"/>
<dbReference type="Proteomes" id="UP000015102">
    <property type="component" value="Unassembled WGS sequence"/>
</dbReference>
<organism evidence="1 2">
    <name type="scientific">Megaselia scalaris</name>
    <name type="common">Humpbacked fly</name>
    <name type="synonym">Phora scalaris</name>
    <dbReference type="NCBI Taxonomy" id="36166"/>
    <lineage>
        <taxon>Eukaryota</taxon>
        <taxon>Metazoa</taxon>
        <taxon>Ecdysozoa</taxon>
        <taxon>Arthropoda</taxon>
        <taxon>Hexapoda</taxon>
        <taxon>Insecta</taxon>
        <taxon>Pterygota</taxon>
        <taxon>Neoptera</taxon>
        <taxon>Endopterygota</taxon>
        <taxon>Diptera</taxon>
        <taxon>Brachycera</taxon>
        <taxon>Muscomorpha</taxon>
        <taxon>Platypezoidea</taxon>
        <taxon>Phoridae</taxon>
        <taxon>Megaseliini</taxon>
        <taxon>Megaselia</taxon>
    </lineage>
</organism>
<reference evidence="2" key="1">
    <citation type="submission" date="2013-02" db="EMBL/GenBank/DDBJ databases">
        <authorList>
            <person name="Hughes D."/>
        </authorList>
    </citation>
    <scope>NUCLEOTIDE SEQUENCE</scope>
    <source>
        <strain>Durham</strain>
        <strain evidence="2">NC isolate 2 -- Noor lab</strain>
    </source>
</reference>
<reference evidence="1" key="2">
    <citation type="submission" date="2015-06" db="UniProtKB">
        <authorList>
            <consortium name="EnsemblMetazoa"/>
        </authorList>
    </citation>
    <scope>IDENTIFICATION</scope>
</reference>
<evidence type="ECO:0000313" key="2">
    <source>
        <dbReference type="Proteomes" id="UP000015102"/>
    </source>
</evidence>
<keyword evidence="2" id="KW-1185">Reference proteome</keyword>